<comment type="caution">
    <text evidence="4">The sequence shown here is derived from an EMBL/GenBank/DDBJ whole genome shotgun (WGS) entry which is preliminary data.</text>
</comment>
<dbReference type="GO" id="GO:0051604">
    <property type="term" value="P:protein maturation"/>
    <property type="evidence" value="ECO:0007669"/>
    <property type="project" value="TreeGrafter"/>
</dbReference>
<evidence type="ECO:0000256" key="2">
    <source>
        <dbReference type="PIRSR" id="PIRSR600246-3"/>
    </source>
</evidence>
<feature type="region of interest" description="Disordered" evidence="3">
    <location>
        <begin position="234"/>
        <end position="288"/>
    </location>
</feature>
<dbReference type="InterPro" id="IPR000246">
    <property type="entry name" value="Peptidase_T2"/>
</dbReference>
<dbReference type="Pfam" id="PF01112">
    <property type="entry name" value="Asparaginase_2"/>
    <property type="match status" value="2"/>
</dbReference>
<gene>
    <name evidence="4" type="ORF">N7482_006950</name>
</gene>
<evidence type="ECO:0000313" key="5">
    <source>
        <dbReference type="Proteomes" id="UP001149163"/>
    </source>
</evidence>
<organism evidence="4 5">
    <name type="scientific">Penicillium canariense</name>
    <dbReference type="NCBI Taxonomy" id="189055"/>
    <lineage>
        <taxon>Eukaryota</taxon>
        <taxon>Fungi</taxon>
        <taxon>Dikarya</taxon>
        <taxon>Ascomycota</taxon>
        <taxon>Pezizomycotina</taxon>
        <taxon>Eurotiomycetes</taxon>
        <taxon>Eurotiomycetidae</taxon>
        <taxon>Eurotiales</taxon>
        <taxon>Aspergillaceae</taxon>
        <taxon>Penicillium</taxon>
    </lineage>
</organism>
<evidence type="ECO:0000256" key="1">
    <source>
        <dbReference type="PIRSR" id="PIRSR600246-1"/>
    </source>
</evidence>
<feature type="site" description="Cleavage; by autolysis" evidence="2">
    <location>
        <begin position="292"/>
        <end position="293"/>
    </location>
</feature>
<feature type="region of interest" description="Disordered" evidence="3">
    <location>
        <begin position="461"/>
        <end position="498"/>
    </location>
</feature>
<feature type="compositionally biased region" description="Basic and acidic residues" evidence="3">
    <location>
        <begin position="471"/>
        <end position="488"/>
    </location>
</feature>
<dbReference type="InterPro" id="IPR029055">
    <property type="entry name" value="Ntn_hydrolases_N"/>
</dbReference>
<name>A0A9W9LK45_9EURO</name>
<dbReference type="RefSeq" id="XP_056541504.1">
    <property type="nucleotide sequence ID" value="XM_056689075.1"/>
</dbReference>
<dbReference type="OrthoDB" id="77601at2759"/>
<feature type="compositionally biased region" description="Low complexity" evidence="3">
    <location>
        <begin position="261"/>
        <end position="271"/>
    </location>
</feature>
<reference evidence="4" key="2">
    <citation type="journal article" date="2023" name="IMA Fungus">
        <title>Comparative genomic study of the Penicillium genus elucidates a diverse pangenome and 15 lateral gene transfer events.</title>
        <authorList>
            <person name="Petersen C."/>
            <person name="Sorensen T."/>
            <person name="Nielsen M.R."/>
            <person name="Sondergaard T.E."/>
            <person name="Sorensen J.L."/>
            <person name="Fitzpatrick D.A."/>
            <person name="Frisvad J.C."/>
            <person name="Nielsen K.L."/>
        </authorList>
    </citation>
    <scope>NUCLEOTIDE SEQUENCE</scope>
    <source>
        <strain evidence="4">IBT 26290</strain>
    </source>
</reference>
<protein>
    <submittedName>
        <fullName evidence="4">Uncharacterized protein</fullName>
    </submittedName>
</protein>
<dbReference type="CDD" id="cd04514">
    <property type="entry name" value="Taspase1_like"/>
    <property type="match status" value="1"/>
</dbReference>
<dbReference type="InterPro" id="IPR037464">
    <property type="entry name" value="Taspase1"/>
</dbReference>
<dbReference type="AlphaFoldDB" id="A0A9W9LK45"/>
<dbReference type="GO" id="GO:0005737">
    <property type="term" value="C:cytoplasm"/>
    <property type="evidence" value="ECO:0007669"/>
    <property type="project" value="TreeGrafter"/>
</dbReference>
<evidence type="ECO:0000313" key="4">
    <source>
        <dbReference type="EMBL" id="KAJ5159946.1"/>
    </source>
</evidence>
<keyword evidence="5" id="KW-1185">Reference proteome</keyword>
<feature type="compositionally biased region" description="Basic residues" evidence="3">
    <location>
        <begin position="489"/>
        <end position="498"/>
    </location>
</feature>
<reference evidence="4" key="1">
    <citation type="submission" date="2022-11" db="EMBL/GenBank/DDBJ databases">
        <authorList>
            <person name="Petersen C."/>
        </authorList>
    </citation>
    <scope>NUCLEOTIDE SEQUENCE</scope>
    <source>
        <strain evidence="4">IBT 26290</strain>
    </source>
</reference>
<dbReference type="Gene3D" id="3.60.20.30">
    <property type="entry name" value="(Glycosyl)asparaginase"/>
    <property type="match status" value="1"/>
</dbReference>
<dbReference type="GO" id="GO:0004298">
    <property type="term" value="F:threonine-type endopeptidase activity"/>
    <property type="evidence" value="ECO:0007669"/>
    <property type="project" value="InterPro"/>
</dbReference>
<dbReference type="PANTHER" id="PTHR10188">
    <property type="entry name" value="L-ASPARAGINASE"/>
    <property type="match status" value="1"/>
</dbReference>
<dbReference type="EMBL" id="JAPQKN010000004">
    <property type="protein sequence ID" value="KAJ5159946.1"/>
    <property type="molecule type" value="Genomic_DNA"/>
</dbReference>
<sequence>MGKDKQKEDLCAIFVHGGAGYHSRENESKHLEACQQAAKAGMTFLRNGGTAVDAVEVALMVLEDAPITNAGYGSNLNVKGIVEGDASIVDHLGRSGACGAVPTVKNPIMLARKIYDQAHKSPGMSRVPPNLLVGEGAADFAWNNGVILVPDEALITPASKARYDAWCKEIAEWEAENPKDPEQGPVNAWLRRPLTPISTRIAQMDMAAQAEIKEEMPTIGGFSSDFDDPAQLKNGKSMDGPPLKGYCAPASPRTSTSSINASMSMGRSAPAGGSGSSLPTKGPEEGKDLITDTVGAIAVDMFGNIAAGSSSGGIGMKHRGRVGPAALIGIGTHVMPIDPTDPEETSVAAVTSGTGEHIASTFAASTCSSRVYYSQRMDHAGSFNNVTEEEAISAMITKEFTGHPAVSNSEISGSIGIMCVKKNVDGIVLYFAHNTESFAIASMSNYQSSPSCLMSRNVRRGPVAQGATKFRPKESKDKAKDDERDTDKKKKRKADRVS</sequence>
<proteinExistence type="predicted"/>
<dbReference type="FunFam" id="3.60.20.30:FF:000007">
    <property type="entry name" value="Similar to threonine aspartase"/>
    <property type="match status" value="1"/>
</dbReference>
<dbReference type="SUPFAM" id="SSF56235">
    <property type="entry name" value="N-terminal nucleophile aminohydrolases (Ntn hydrolases)"/>
    <property type="match status" value="1"/>
</dbReference>
<accession>A0A9W9LK45</accession>
<dbReference type="GeneID" id="81428251"/>
<evidence type="ECO:0000256" key="3">
    <source>
        <dbReference type="SAM" id="MobiDB-lite"/>
    </source>
</evidence>
<feature type="active site" description="Nucleophile" evidence="1">
    <location>
        <position position="293"/>
    </location>
</feature>
<dbReference type="Proteomes" id="UP001149163">
    <property type="component" value="Unassembled WGS sequence"/>
</dbReference>
<dbReference type="PANTHER" id="PTHR10188:SF8">
    <property type="entry name" value="THREONINE ASPARTASE 1"/>
    <property type="match status" value="1"/>
</dbReference>